<evidence type="ECO:0000259" key="1">
    <source>
        <dbReference type="Pfam" id="PF00857"/>
    </source>
</evidence>
<dbReference type="STRING" id="690567.1645"/>
<dbReference type="InterPro" id="IPR050993">
    <property type="entry name" value="Isochorismatase_domain"/>
</dbReference>
<dbReference type="RefSeq" id="WP_046497488.1">
    <property type="nucleotide sequence ID" value="NZ_CGIH01000027.1"/>
</dbReference>
<evidence type="ECO:0000313" key="3">
    <source>
        <dbReference type="Proteomes" id="UP000045545"/>
    </source>
</evidence>
<dbReference type="OrthoDB" id="9789777at2"/>
<accession>A0A0E4GAU1</accession>
<dbReference type="PANTHER" id="PTHR14119">
    <property type="entry name" value="HYDROLASE"/>
    <property type="match status" value="1"/>
</dbReference>
<dbReference type="Gene3D" id="3.40.50.850">
    <property type="entry name" value="Isochorismatase-like"/>
    <property type="match status" value="1"/>
</dbReference>
<sequence>MSKYRLNKEDAVLVVIDLQDRLMNAMPDKEKVYKNTGILLQTAQQLNIPVIVSEQYPRGLGSTVAEIKEHLKDYEYIEKTSFSVCEALQAKLAGLKRKTLIITGSETHVCVYQTVRDMVAEGYQVHVVQDAVCSRFPANYQNGIELMRDLGAVITSTETVVFDLLKEAGTADFKALSPLIK</sequence>
<reference evidence="2 3" key="1">
    <citation type="submission" date="2015-03" db="EMBL/GenBank/DDBJ databases">
        <authorList>
            <person name="Murphy D."/>
        </authorList>
    </citation>
    <scope>NUCLEOTIDE SEQUENCE [LARGE SCALE GENOMIC DNA]</scope>
    <source>
        <strain evidence="2 3">OL-4</strain>
    </source>
</reference>
<dbReference type="CDD" id="cd01012">
    <property type="entry name" value="YcaC_related"/>
    <property type="match status" value="1"/>
</dbReference>
<dbReference type="SUPFAM" id="SSF52499">
    <property type="entry name" value="Isochorismatase-like hydrolases"/>
    <property type="match status" value="1"/>
</dbReference>
<feature type="domain" description="Isochorismatase-like" evidence="1">
    <location>
        <begin position="12"/>
        <end position="158"/>
    </location>
</feature>
<dbReference type="InterPro" id="IPR036380">
    <property type="entry name" value="Isochorismatase-like_sf"/>
</dbReference>
<dbReference type="Pfam" id="PF00857">
    <property type="entry name" value="Isochorismatase"/>
    <property type="match status" value="1"/>
</dbReference>
<dbReference type="EMBL" id="CGIH01000027">
    <property type="protein sequence ID" value="CFX68834.1"/>
    <property type="molecule type" value="Genomic_DNA"/>
</dbReference>
<gene>
    <name evidence="2" type="ORF">1645</name>
</gene>
<name>A0A0E4GAU1_9FIRM</name>
<organism evidence="2 3">
    <name type="scientific">Syntrophomonas zehnderi OL-4</name>
    <dbReference type="NCBI Taxonomy" id="690567"/>
    <lineage>
        <taxon>Bacteria</taxon>
        <taxon>Bacillati</taxon>
        <taxon>Bacillota</taxon>
        <taxon>Clostridia</taxon>
        <taxon>Eubacteriales</taxon>
        <taxon>Syntrophomonadaceae</taxon>
        <taxon>Syntrophomonas</taxon>
    </lineage>
</organism>
<protein>
    <submittedName>
        <fullName evidence="2">Isochorismatase-like</fullName>
    </submittedName>
</protein>
<proteinExistence type="predicted"/>
<evidence type="ECO:0000313" key="2">
    <source>
        <dbReference type="EMBL" id="CFX68834.1"/>
    </source>
</evidence>
<dbReference type="Proteomes" id="UP000045545">
    <property type="component" value="Unassembled WGS sequence"/>
</dbReference>
<dbReference type="AlphaFoldDB" id="A0A0E4GAU1"/>
<dbReference type="InterPro" id="IPR000868">
    <property type="entry name" value="Isochorismatase-like_dom"/>
</dbReference>
<dbReference type="PANTHER" id="PTHR14119:SF3">
    <property type="entry name" value="ISOCHORISMATASE DOMAIN-CONTAINING PROTEIN 2"/>
    <property type="match status" value="1"/>
</dbReference>
<keyword evidence="3" id="KW-1185">Reference proteome</keyword>